<sequence>MDDMAAPSSFEVNCSTSATESSKDNLHRSSKRFQSALHRSLWAAQEHLAAMEGEATAKPIAEVEWNDMSNEQKFALQNLE</sequence>
<accession>A0AAV4BZ83</accession>
<evidence type="ECO:0000256" key="1">
    <source>
        <dbReference type="SAM" id="MobiDB-lite"/>
    </source>
</evidence>
<keyword evidence="3" id="KW-1185">Reference proteome</keyword>
<comment type="caution">
    <text evidence="2">The sequence shown here is derived from an EMBL/GenBank/DDBJ whole genome shotgun (WGS) entry which is preliminary data.</text>
</comment>
<feature type="region of interest" description="Disordered" evidence="1">
    <location>
        <begin position="1"/>
        <end position="30"/>
    </location>
</feature>
<dbReference type="AlphaFoldDB" id="A0AAV4BZ83"/>
<dbReference type="EMBL" id="BLXT01005617">
    <property type="protein sequence ID" value="GFO24465.1"/>
    <property type="molecule type" value="Genomic_DNA"/>
</dbReference>
<evidence type="ECO:0000313" key="2">
    <source>
        <dbReference type="EMBL" id="GFO24465.1"/>
    </source>
</evidence>
<organism evidence="2 3">
    <name type="scientific">Plakobranchus ocellatus</name>
    <dbReference type="NCBI Taxonomy" id="259542"/>
    <lineage>
        <taxon>Eukaryota</taxon>
        <taxon>Metazoa</taxon>
        <taxon>Spiralia</taxon>
        <taxon>Lophotrochozoa</taxon>
        <taxon>Mollusca</taxon>
        <taxon>Gastropoda</taxon>
        <taxon>Heterobranchia</taxon>
        <taxon>Euthyneura</taxon>
        <taxon>Panpulmonata</taxon>
        <taxon>Sacoglossa</taxon>
        <taxon>Placobranchoidea</taxon>
        <taxon>Plakobranchidae</taxon>
        <taxon>Plakobranchus</taxon>
    </lineage>
</organism>
<proteinExistence type="predicted"/>
<protein>
    <submittedName>
        <fullName evidence="2">Uncharacterized protein</fullName>
    </submittedName>
</protein>
<gene>
    <name evidence="2" type="ORF">PoB_005097000</name>
</gene>
<reference evidence="2 3" key="1">
    <citation type="journal article" date="2021" name="Elife">
        <title>Chloroplast acquisition without the gene transfer in kleptoplastic sea slugs, Plakobranchus ocellatus.</title>
        <authorList>
            <person name="Maeda T."/>
            <person name="Takahashi S."/>
            <person name="Yoshida T."/>
            <person name="Shimamura S."/>
            <person name="Takaki Y."/>
            <person name="Nagai Y."/>
            <person name="Toyoda A."/>
            <person name="Suzuki Y."/>
            <person name="Arimoto A."/>
            <person name="Ishii H."/>
            <person name="Satoh N."/>
            <person name="Nishiyama T."/>
            <person name="Hasebe M."/>
            <person name="Maruyama T."/>
            <person name="Minagawa J."/>
            <person name="Obokata J."/>
            <person name="Shigenobu S."/>
        </authorList>
    </citation>
    <scope>NUCLEOTIDE SEQUENCE [LARGE SCALE GENOMIC DNA]</scope>
</reference>
<evidence type="ECO:0000313" key="3">
    <source>
        <dbReference type="Proteomes" id="UP000735302"/>
    </source>
</evidence>
<name>A0AAV4BZ83_9GAST</name>
<feature type="compositionally biased region" description="Polar residues" evidence="1">
    <location>
        <begin position="10"/>
        <end position="20"/>
    </location>
</feature>
<dbReference type="Proteomes" id="UP000735302">
    <property type="component" value="Unassembled WGS sequence"/>
</dbReference>